<reference evidence="1 2" key="1">
    <citation type="submission" date="2023-07" db="EMBL/GenBank/DDBJ databases">
        <title>Sorghum-associated microbial communities from plants grown in Nebraska, USA.</title>
        <authorList>
            <person name="Schachtman D."/>
        </authorList>
    </citation>
    <scope>NUCLEOTIDE SEQUENCE [LARGE SCALE GENOMIC DNA]</scope>
    <source>
        <strain evidence="1 2">BE211</strain>
    </source>
</reference>
<proteinExistence type="predicted"/>
<dbReference type="InterPro" id="IPR011990">
    <property type="entry name" value="TPR-like_helical_dom_sf"/>
</dbReference>
<gene>
    <name evidence="1" type="ORF">J2X07_003720</name>
</gene>
<dbReference type="Proteomes" id="UP001258181">
    <property type="component" value="Unassembled WGS sequence"/>
</dbReference>
<accession>A0ABU1U5J0</accession>
<sequence length="696" mass="80283">MRKVEIWLDESGNFNDENNNRVPSLVGGVVLKGRPFTEICAREILGTTKPLHAAELYEKDLETLVNTAIDKMNSLGIIPIVFENRERVSIIDPQTTYLSVFAEGIMQLISDLNLDEDNLIFDLYIARRMYKKDMILTRMKDEEYISRLMERISLLKIKNPNLNKFNNYKINIQIGSAREDRRLMVADLVCHAWYSKRYKLSQKSQDKLERILEGKVYTILEPGGIASIKQKIKLKALGEGLFEWIGHYHELKQSNNGTKENTSKLLSLKDSLNSKLEKLNRSEKNMQLNILANYIKALVNYNKQFDLAIPYLKIFFEEIVPSLNDKNVDTLRIEAEAHFSLLTTAANLGNVSLVNKEINELELLIRNLSKRWENLDFISEYYIRKGAYLYSVHDYKNSIILMDKLEEMVSGIAEISSSILTDEFKTGGGTINSILLGKVYGVRSQAYLRLSMEDVNYLTKAEQDCYKALKQFDAESDKTRQFQTLAQINSRKKMYLLAEKYIAESIQLPKQASSEAIVKKILLLPLQQQSFIWMHYLAILAESMINGEVIFASERFELIKKSIDIHMFDNNTYPNNIILFNYAICQIYIGEYNQGISNFEKAIKISFNNIENVLMINLGLSTIAKFLIVLNKNNKLTDKTLNSYIKVVTTILKRIDNNDEFPEGIKNRLSMWDSITKNKQLKSLDFNTLKLLSEDF</sequence>
<organism evidence="1 2">
    <name type="scientific">Fictibacillus barbaricus</name>
    <dbReference type="NCBI Taxonomy" id="182136"/>
    <lineage>
        <taxon>Bacteria</taxon>
        <taxon>Bacillati</taxon>
        <taxon>Bacillota</taxon>
        <taxon>Bacilli</taxon>
        <taxon>Bacillales</taxon>
        <taxon>Fictibacillaceae</taxon>
        <taxon>Fictibacillus</taxon>
    </lineage>
</organism>
<comment type="caution">
    <text evidence="1">The sequence shown here is derived from an EMBL/GenBank/DDBJ whole genome shotgun (WGS) entry which is preliminary data.</text>
</comment>
<name>A0ABU1U5J0_9BACL</name>
<evidence type="ECO:0000313" key="2">
    <source>
        <dbReference type="Proteomes" id="UP001258181"/>
    </source>
</evidence>
<keyword evidence="2" id="KW-1185">Reference proteome</keyword>
<dbReference type="RefSeq" id="WP_310262143.1">
    <property type="nucleotide sequence ID" value="NZ_JAVDWA010000010.1"/>
</dbReference>
<dbReference type="EMBL" id="JAVDWA010000010">
    <property type="protein sequence ID" value="MDR7074723.1"/>
    <property type="molecule type" value="Genomic_DNA"/>
</dbReference>
<evidence type="ECO:0000313" key="1">
    <source>
        <dbReference type="EMBL" id="MDR7074723.1"/>
    </source>
</evidence>
<protein>
    <recommendedName>
        <fullName evidence="3">DUF3800 domain-containing protein</fullName>
    </recommendedName>
</protein>
<evidence type="ECO:0008006" key="3">
    <source>
        <dbReference type="Google" id="ProtNLM"/>
    </source>
</evidence>
<dbReference type="Gene3D" id="1.25.40.10">
    <property type="entry name" value="Tetratricopeptide repeat domain"/>
    <property type="match status" value="1"/>
</dbReference>
<dbReference type="SUPFAM" id="SSF48452">
    <property type="entry name" value="TPR-like"/>
    <property type="match status" value="1"/>
</dbReference>